<dbReference type="RefSeq" id="WP_033100709.1">
    <property type="nucleotide sequence ID" value="NZ_JACEIP010000006.1"/>
</dbReference>
<protein>
    <submittedName>
        <fullName evidence="2">DNA double-strand break repair nuclease NurA</fullName>
    </submittedName>
</protein>
<sequence>MLPVSEELKWKLKKLNDSLREIYPSTAFDKEKIRARLREVGSFYRIEKWEDGEMRDWLQGRSVIGVDGSVNSTRGSQTRTLSVFQALAKGTLGEEKWAADVYTPLLEEEEEEGQAAREARKRGAILSALEMRVAGEAMREWEARVVIMDGSLLHFYIDDAEEWEKLARIAEDRGILIVGAAEEISTRRLVKELFPEFPAWSDRDLLYGVLNVGEAFEWEEWSPAGSGMWKMAFRSSKSPQPIGLDGLMSQREERLALARLIYSLTPEQGRGIPFWLDIVDNQVRVTNPLVETMVEKYIDADLRHRLLAVKRSERMI</sequence>
<evidence type="ECO:0000259" key="1">
    <source>
        <dbReference type="SMART" id="SM00933"/>
    </source>
</evidence>
<feature type="domain" description="NurA" evidence="1">
    <location>
        <begin position="61"/>
        <end position="285"/>
    </location>
</feature>
<dbReference type="AlphaFoldDB" id="A0A7W1X988"/>
<accession>A0A7W1X988</accession>
<name>A0A7W1X988_9BACL</name>
<keyword evidence="3" id="KW-1185">Reference proteome</keyword>
<dbReference type="Proteomes" id="UP000530514">
    <property type="component" value="Unassembled WGS sequence"/>
</dbReference>
<evidence type="ECO:0000313" key="3">
    <source>
        <dbReference type="Proteomes" id="UP000530514"/>
    </source>
</evidence>
<dbReference type="EMBL" id="JACEIP010000006">
    <property type="protein sequence ID" value="MBA4542462.1"/>
    <property type="molecule type" value="Genomic_DNA"/>
</dbReference>
<dbReference type="SMART" id="SM00933">
    <property type="entry name" value="NurA"/>
    <property type="match status" value="1"/>
</dbReference>
<organism evidence="2 3">
    <name type="scientific">Thermoactinomyces daqus</name>
    <dbReference type="NCBI Taxonomy" id="1329516"/>
    <lineage>
        <taxon>Bacteria</taxon>
        <taxon>Bacillati</taxon>
        <taxon>Bacillota</taxon>
        <taxon>Bacilli</taxon>
        <taxon>Bacillales</taxon>
        <taxon>Thermoactinomycetaceae</taxon>
        <taxon>Thermoactinomyces</taxon>
    </lineage>
</organism>
<proteinExistence type="predicted"/>
<gene>
    <name evidence="2" type="ORF">H1164_06040</name>
</gene>
<evidence type="ECO:0000313" key="2">
    <source>
        <dbReference type="EMBL" id="MBA4542462.1"/>
    </source>
</evidence>
<dbReference type="OrthoDB" id="2986419at2"/>
<comment type="caution">
    <text evidence="2">The sequence shown here is derived from an EMBL/GenBank/DDBJ whole genome shotgun (WGS) entry which is preliminary data.</text>
</comment>
<dbReference type="Pfam" id="PF09376">
    <property type="entry name" value="NurA"/>
    <property type="match status" value="1"/>
</dbReference>
<reference evidence="2 3" key="1">
    <citation type="submission" date="2020-07" db="EMBL/GenBank/DDBJ databases">
        <authorList>
            <person name="Feng H."/>
        </authorList>
    </citation>
    <scope>NUCLEOTIDE SEQUENCE [LARGE SCALE GENOMIC DNA]</scope>
    <source>
        <strain evidence="3">s-11</strain>
    </source>
</reference>
<dbReference type="InterPro" id="IPR018977">
    <property type="entry name" value="NurA_domain"/>
</dbReference>